<dbReference type="AlphaFoldDB" id="A0A7S1JVB9"/>
<proteinExistence type="predicted"/>
<dbReference type="EMBL" id="HBGB01018177">
    <property type="protein sequence ID" value="CAD9055459.1"/>
    <property type="molecule type" value="Transcribed_RNA"/>
</dbReference>
<accession>A0A7S1JVB9</accession>
<gene>
    <name evidence="2" type="ORF">VBRA1451_LOCUS10524</name>
</gene>
<feature type="region of interest" description="Disordered" evidence="1">
    <location>
        <begin position="79"/>
        <end position="106"/>
    </location>
</feature>
<reference evidence="2" key="1">
    <citation type="submission" date="2021-01" db="EMBL/GenBank/DDBJ databases">
        <authorList>
            <person name="Corre E."/>
            <person name="Pelletier E."/>
            <person name="Niang G."/>
            <person name="Scheremetjew M."/>
            <person name="Finn R."/>
            <person name="Kale V."/>
            <person name="Holt S."/>
            <person name="Cochrane G."/>
            <person name="Meng A."/>
            <person name="Brown T."/>
            <person name="Cohen L."/>
        </authorList>
    </citation>
    <scope>NUCLEOTIDE SEQUENCE</scope>
    <source>
        <strain evidence="2">CCMP3346</strain>
    </source>
</reference>
<feature type="compositionally biased region" description="Basic and acidic residues" evidence="1">
    <location>
        <begin position="83"/>
        <end position="106"/>
    </location>
</feature>
<organism evidence="2">
    <name type="scientific">Vitrella brassicaformis</name>
    <dbReference type="NCBI Taxonomy" id="1169539"/>
    <lineage>
        <taxon>Eukaryota</taxon>
        <taxon>Sar</taxon>
        <taxon>Alveolata</taxon>
        <taxon>Colpodellida</taxon>
        <taxon>Vitrellaceae</taxon>
        <taxon>Vitrella</taxon>
    </lineage>
</organism>
<sequence length="125" mass="14245">MSTYSTSLGLIPTAYPLIRAAIQPARQTDMPAIQTTAQPHHTMPVHTRVHPPTTSHLDSHVCASYNPIRVLQWMNAIRQRKRPTGETQRRERIGRTQTDGRTERQPRCSVARTCVRVQAVCFYEP</sequence>
<evidence type="ECO:0000313" key="2">
    <source>
        <dbReference type="EMBL" id="CAD9055459.1"/>
    </source>
</evidence>
<name>A0A7S1JVB9_9ALVE</name>
<evidence type="ECO:0000256" key="1">
    <source>
        <dbReference type="SAM" id="MobiDB-lite"/>
    </source>
</evidence>
<protein>
    <submittedName>
        <fullName evidence="2">Uncharacterized protein</fullName>
    </submittedName>
</protein>